<reference evidence="4" key="2">
    <citation type="submission" date="2015-06" db="UniProtKB">
        <authorList>
            <consortium name="EnsemblPlants"/>
        </authorList>
    </citation>
    <scope>IDENTIFICATION</scope>
    <source>
        <strain evidence="4">DM1-3 516 R44</strain>
    </source>
</reference>
<evidence type="ECO:0000313" key="4">
    <source>
        <dbReference type="EnsemblPlants" id="PGSC0003DMT400027464"/>
    </source>
</evidence>
<organism evidence="4 5">
    <name type="scientific">Solanum tuberosum</name>
    <name type="common">Potato</name>
    <dbReference type="NCBI Taxonomy" id="4113"/>
    <lineage>
        <taxon>Eukaryota</taxon>
        <taxon>Viridiplantae</taxon>
        <taxon>Streptophyta</taxon>
        <taxon>Embryophyta</taxon>
        <taxon>Tracheophyta</taxon>
        <taxon>Spermatophyta</taxon>
        <taxon>Magnoliopsida</taxon>
        <taxon>eudicotyledons</taxon>
        <taxon>Gunneridae</taxon>
        <taxon>Pentapetalae</taxon>
        <taxon>asterids</taxon>
        <taxon>lamiids</taxon>
        <taxon>Solanales</taxon>
        <taxon>Solanaceae</taxon>
        <taxon>Solanoideae</taxon>
        <taxon>Solaneae</taxon>
        <taxon>Solanum</taxon>
    </lineage>
</organism>
<dbReference type="InterPro" id="IPR005630">
    <property type="entry name" value="Terpene_synthase_metal-bd"/>
</dbReference>
<dbReference type="AlphaFoldDB" id="M1APQ4"/>
<keyword evidence="1" id="KW-0479">Metal-binding</keyword>
<dbReference type="SUPFAM" id="SSF48576">
    <property type="entry name" value="Terpenoid synthases"/>
    <property type="match status" value="1"/>
</dbReference>
<dbReference type="GO" id="GO:0000287">
    <property type="term" value="F:magnesium ion binding"/>
    <property type="evidence" value="ECO:0007669"/>
    <property type="project" value="InterPro"/>
</dbReference>
<reference evidence="5" key="1">
    <citation type="journal article" date="2011" name="Nature">
        <title>Genome sequence and analysis of the tuber crop potato.</title>
        <authorList>
            <consortium name="The Potato Genome Sequencing Consortium"/>
        </authorList>
    </citation>
    <scope>NUCLEOTIDE SEQUENCE [LARGE SCALE GENOMIC DNA]</scope>
    <source>
        <strain evidence="5">cv. DM1-3 516 R44</strain>
    </source>
</reference>
<dbReference type="Proteomes" id="UP000011115">
    <property type="component" value="Unassembled WGS sequence"/>
</dbReference>
<protein>
    <submittedName>
        <fullName evidence="4">Sesquiterpene synthase</fullName>
    </submittedName>
</protein>
<feature type="domain" description="Terpene synthase metal-binding" evidence="3">
    <location>
        <begin position="35"/>
        <end position="76"/>
    </location>
</feature>
<feature type="chain" id="PRO_5004011529" evidence="2">
    <location>
        <begin position="24"/>
        <end position="133"/>
    </location>
</feature>
<evidence type="ECO:0000256" key="2">
    <source>
        <dbReference type="SAM" id="SignalP"/>
    </source>
</evidence>
<gene>
    <name evidence="4" type="primary">LOC102594847</name>
</gene>
<evidence type="ECO:0000313" key="5">
    <source>
        <dbReference type="Proteomes" id="UP000011115"/>
    </source>
</evidence>
<proteinExistence type="predicted"/>
<dbReference type="HOGENOM" id="CLU_003125_6_1_1"/>
<dbReference type="EnsemblPlants" id="PGSC0003DMT400027464">
    <property type="protein sequence ID" value="PGSC0003DMT400027464"/>
    <property type="gene ID" value="PGSC0003DMG400010592"/>
</dbReference>
<evidence type="ECO:0000259" key="3">
    <source>
        <dbReference type="Pfam" id="PF03936"/>
    </source>
</evidence>
<accession>M1APQ4</accession>
<dbReference type="PANTHER" id="PTHR31225">
    <property type="entry name" value="OS04G0344100 PROTEIN-RELATED"/>
    <property type="match status" value="1"/>
</dbReference>
<dbReference type="GO" id="GO:0010333">
    <property type="term" value="F:terpene synthase activity"/>
    <property type="evidence" value="ECO:0007669"/>
    <property type="project" value="InterPro"/>
</dbReference>
<dbReference type="Gramene" id="PGSC0003DMT400027464">
    <property type="protein sequence ID" value="PGSC0003DMT400027464"/>
    <property type="gene ID" value="PGSC0003DMG400010592"/>
</dbReference>
<dbReference type="Gene3D" id="1.10.600.10">
    <property type="entry name" value="Farnesyl Diphosphate Synthase"/>
    <property type="match status" value="1"/>
</dbReference>
<name>M1APQ4_SOLTU</name>
<keyword evidence="2" id="KW-0732">Signal</keyword>
<keyword evidence="5" id="KW-1185">Reference proteome</keyword>
<evidence type="ECO:0000256" key="1">
    <source>
        <dbReference type="ARBA" id="ARBA00022723"/>
    </source>
</evidence>
<sequence length="133" mass="15577">MGTHWNFILFFIFLFLLRSRLLCTCYSNGCCSCDTQREIERGDVASGIDCYMNEYDATKEEAYMEMRKIIENSWKDLNQRCLKPTTVPRVLLMPVLNLIRTSEFFYKDEDAYTSSKNNLKDVISMVLVDPIKV</sequence>
<dbReference type="PANTHER" id="PTHR31225:SF76">
    <property type="entry name" value="SESQUITERPENE SYNTHASE 15"/>
    <property type="match status" value="1"/>
</dbReference>
<dbReference type="InterPro" id="IPR050148">
    <property type="entry name" value="Terpene_synthase-like"/>
</dbReference>
<dbReference type="OrthoDB" id="1252131at2759"/>
<dbReference type="Pfam" id="PF03936">
    <property type="entry name" value="Terpene_synth_C"/>
    <property type="match status" value="1"/>
</dbReference>
<dbReference type="InterPro" id="IPR008949">
    <property type="entry name" value="Isoprenoid_synthase_dom_sf"/>
</dbReference>
<feature type="signal peptide" evidence="2">
    <location>
        <begin position="1"/>
        <end position="23"/>
    </location>
</feature>
<dbReference type="GO" id="GO:0016114">
    <property type="term" value="P:terpenoid biosynthetic process"/>
    <property type="evidence" value="ECO:0007669"/>
    <property type="project" value="InterPro"/>
</dbReference>